<dbReference type="InterPro" id="IPR040980">
    <property type="entry name" value="SWI2_SNF2"/>
</dbReference>
<dbReference type="OrthoDB" id="9758243at2"/>
<dbReference type="GO" id="GO:0005524">
    <property type="term" value="F:ATP binding"/>
    <property type="evidence" value="ECO:0007669"/>
    <property type="project" value="UniProtKB-KW"/>
</dbReference>
<keyword evidence="11" id="KW-0175">Coiled coil</keyword>
<gene>
    <name evidence="13" type="ORF">GCM10011510_10740</name>
</gene>
<dbReference type="Gene3D" id="3.90.1570.50">
    <property type="match status" value="1"/>
</dbReference>
<dbReference type="CDD" id="cd22332">
    <property type="entry name" value="HsdR_N"/>
    <property type="match status" value="1"/>
</dbReference>
<evidence type="ECO:0000256" key="11">
    <source>
        <dbReference type="SAM" id="Coils"/>
    </source>
</evidence>
<dbReference type="SMART" id="SM00487">
    <property type="entry name" value="DEXDc"/>
    <property type="match status" value="1"/>
</dbReference>
<keyword evidence="13" id="KW-0347">Helicase</keyword>
<evidence type="ECO:0000256" key="6">
    <source>
        <dbReference type="ARBA" id="ARBA00022747"/>
    </source>
</evidence>
<dbReference type="AlphaFoldDB" id="A0A917A8Q7"/>
<reference evidence="13" key="1">
    <citation type="journal article" date="2014" name="Int. J. Syst. Evol. Microbiol.">
        <title>Complete genome sequence of Corynebacterium casei LMG S-19264T (=DSM 44701T), isolated from a smear-ripened cheese.</title>
        <authorList>
            <consortium name="US DOE Joint Genome Institute (JGI-PGF)"/>
            <person name="Walter F."/>
            <person name="Albersmeier A."/>
            <person name="Kalinowski J."/>
            <person name="Ruckert C."/>
        </authorList>
    </citation>
    <scope>NUCLEOTIDE SEQUENCE</scope>
    <source>
        <strain evidence="13">CGMCC 1.15533</strain>
    </source>
</reference>
<dbReference type="EC" id="3.1.21.3" evidence="3"/>
<evidence type="ECO:0000313" key="14">
    <source>
        <dbReference type="Proteomes" id="UP000660801"/>
    </source>
</evidence>
<dbReference type="Pfam" id="PF04313">
    <property type="entry name" value="HSDR_N"/>
    <property type="match status" value="1"/>
</dbReference>
<evidence type="ECO:0000259" key="12">
    <source>
        <dbReference type="PROSITE" id="PS51192"/>
    </source>
</evidence>
<comment type="catalytic activity">
    <reaction evidence="1">
        <text>Endonucleolytic cleavage of DNA to give random double-stranded fragments with terminal 5'-phosphates, ATP is simultaneously hydrolyzed.</text>
        <dbReference type="EC" id="3.1.21.3"/>
    </reaction>
</comment>
<dbReference type="GO" id="GO:0004386">
    <property type="term" value="F:helicase activity"/>
    <property type="evidence" value="ECO:0007669"/>
    <property type="project" value="UniProtKB-KW"/>
</dbReference>
<dbReference type="InterPro" id="IPR055180">
    <property type="entry name" value="HsdR_RecA-like_helicase_dom_2"/>
</dbReference>
<dbReference type="SUPFAM" id="SSF52540">
    <property type="entry name" value="P-loop containing nucleoside triphosphate hydrolases"/>
    <property type="match status" value="2"/>
</dbReference>
<dbReference type="EMBL" id="BMJN01000015">
    <property type="protein sequence ID" value="GGE31293.1"/>
    <property type="molecule type" value="Genomic_DNA"/>
</dbReference>
<dbReference type="GO" id="GO:0009307">
    <property type="term" value="P:DNA restriction-modification system"/>
    <property type="evidence" value="ECO:0007669"/>
    <property type="project" value="UniProtKB-KW"/>
</dbReference>
<evidence type="ECO:0000256" key="1">
    <source>
        <dbReference type="ARBA" id="ARBA00000851"/>
    </source>
</evidence>
<keyword evidence="7" id="KW-0255">Endonuclease</keyword>
<dbReference type="Proteomes" id="UP000660801">
    <property type="component" value="Unassembled WGS sequence"/>
</dbReference>
<dbReference type="PANTHER" id="PTHR30195:SF15">
    <property type="entry name" value="TYPE I RESTRICTION ENZYME HINDI ENDONUCLEASE SUBUNIT"/>
    <property type="match status" value="1"/>
</dbReference>
<evidence type="ECO:0000256" key="9">
    <source>
        <dbReference type="ARBA" id="ARBA00022840"/>
    </source>
</evidence>
<dbReference type="Pfam" id="PF22679">
    <property type="entry name" value="T1R_D3-like"/>
    <property type="match status" value="1"/>
</dbReference>
<dbReference type="InterPro" id="IPR014001">
    <property type="entry name" value="Helicase_ATP-bd"/>
</dbReference>
<keyword evidence="9" id="KW-0067">ATP-binding</keyword>
<evidence type="ECO:0000256" key="7">
    <source>
        <dbReference type="ARBA" id="ARBA00022759"/>
    </source>
</evidence>
<accession>A0A917A8Q7</accession>
<dbReference type="GO" id="GO:0003677">
    <property type="term" value="F:DNA binding"/>
    <property type="evidence" value="ECO:0007669"/>
    <property type="project" value="UniProtKB-KW"/>
</dbReference>
<keyword evidence="4" id="KW-0540">Nuclease</keyword>
<evidence type="ECO:0000256" key="10">
    <source>
        <dbReference type="ARBA" id="ARBA00023125"/>
    </source>
</evidence>
<dbReference type="InterPro" id="IPR007409">
    <property type="entry name" value="Restrct_endonuc_type1_HsdR_N"/>
</dbReference>
<sequence>MVYHNEMTRVQLPALLHLTRLGYLYLAEHDPLLQSRDATTNILLPVFKEAFLKLNPEATEDDFCHEVQDIRLELGQDDLGRDFFNRLQGRGKNSVYRLIDWENFRNNTLQVSLEVSCEHEGASFRPDIMIFVNGLPLSYIEVKKPNAIRDGMTGIRSEFERMERRFENQKFRKFHNITQLISFSDNMPYHTDGGYQMQGSYYASTSKSKTKFNSFKEERWSELVDDVSPLSEKILDQVLYDTNKTVLKHSPAFQTNCAETTPLNHFLTSLYHPERLKFLLRYGIVYVEEEDKDGQPLIQKHIMRYPQLFATKAIVEMLKRGEKKGVIWHTQGSGKTALAFFNVAHLKHYFSEQGKVPRFYFIVDRLDLADQAEKEFRKRGLSVRRIATKAELSGTFSEDIAVVNIQKVNEDTDLTDQSGYDLNVQNIYFIDEAHRSYNVTGSYLPNLYNADEGAIKIALTGTPLISYQEENNQKKLSQQTTREIFGDYIHKYYYHQSIEDGYTLRLMREDIAFSHQEQLNALDEALKNEVEKGSIKEKDFKAHSRYASAMLDYILHDFEEFRIRFADQTMGAMVVAHSSEQARELYRQLLERQESGESQLSGALILHDVEDKEKMKQEREAFKAGKIDILFVYSMLLTGFDAPRLKKLYLGRKIRAHNLLQTLTRVNRPYKDYRLGYVVDFADISQEFDLTNQAYIDELNREYADALDEENVFGSIFMSADEIAQHLTEAESILQAYPTENLELFDREISTIQDRKQLQELRKALENLKENYNLARLFGHEELEKRVDRSSVASLLSMVTNRLATMNLLEQGGQTTSTELLNLAMSQTQFTFFKRGEEELQLATKSMLEAQGQAARELEGNWDQTDPEWISLYEEFKRILQKVNQEMGEFTADLAYAHQKAFKDIEQQIKSLNQKNDELAKAFHHDKKYARAYRQVTETKDIETHRPVFEMMKASKKELDRRVMNNQGILAGKTYFETEATQISRQSMKELNLKVTPKVVMNFSKLITDEYIGEYEY</sequence>
<dbReference type="PROSITE" id="PS51192">
    <property type="entry name" value="HELICASE_ATP_BIND_1"/>
    <property type="match status" value="1"/>
</dbReference>
<dbReference type="Pfam" id="PF18766">
    <property type="entry name" value="SWI2_SNF2"/>
    <property type="match status" value="1"/>
</dbReference>
<keyword evidence="8" id="KW-0378">Hydrolase</keyword>
<proteinExistence type="inferred from homology"/>
<dbReference type="GO" id="GO:0009035">
    <property type="term" value="F:type I site-specific deoxyribonuclease activity"/>
    <property type="evidence" value="ECO:0007669"/>
    <property type="project" value="UniProtKB-EC"/>
</dbReference>
<comment type="similarity">
    <text evidence="2">Belongs to the HsdR family.</text>
</comment>
<keyword evidence="5" id="KW-0547">Nucleotide-binding</keyword>
<evidence type="ECO:0000256" key="4">
    <source>
        <dbReference type="ARBA" id="ARBA00022722"/>
    </source>
</evidence>
<dbReference type="Gene3D" id="3.40.50.300">
    <property type="entry name" value="P-loop containing nucleotide triphosphate hydrolases"/>
    <property type="match status" value="2"/>
</dbReference>
<feature type="coiled-coil region" evidence="11">
    <location>
        <begin position="751"/>
        <end position="778"/>
    </location>
</feature>
<evidence type="ECO:0000256" key="8">
    <source>
        <dbReference type="ARBA" id="ARBA00022801"/>
    </source>
</evidence>
<name>A0A917A8Q7_9STRE</name>
<feature type="domain" description="Helicase ATP-binding" evidence="12">
    <location>
        <begin position="316"/>
        <end position="481"/>
    </location>
</feature>
<evidence type="ECO:0000256" key="2">
    <source>
        <dbReference type="ARBA" id="ARBA00008598"/>
    </source>
</evidence>
<keyword evidence="10" id="KW-0238">DNA-binding</keyword>
<evidence type="ECO:0000313" key="13">
    <source>
        <dbReference type="EMBL" id="GGE31293.1"/>
    </source>
</evidence>
<dbReference type="RefSeq" id="WP_068988861.1">
    <property type="nucleotide sequence ID" value="NZ_BMJN01000015.1"/>
</dbReference>
<comment type="caution">
    <text evidence="13">The sequence shown here is derived from an EMBL/GenBank/DDBJ whole genome shotgun (WGS) entry which is preliminary data.</text>
</comment>
<dbReference type="InterPro" id="IPR027417">
    <property type="entry name" value="P-loop_NTPase"/>
</dbReference>
<protein>
    <recommendedName>
        <fullName evidence="3">type I site-specific deoxyribonuclease</fullName>
        <ecNumber evidence="3">3.1.21.3</ecNumber>
    </recommendedName>
</protein>
<evidence type="ECO:0000256" key="3">
    <source>
        <dbReference type="ARBA" id="ARBA00012654"/>
    </source>
</evidence>
<dbReference type="PANTHER" id="PTHR30195">
    <property type="entry name" value="TYPE I SITE-SPECIFIC DEOXYRIBONUCLEASE PROTEIN SUBUNIT M AND R"/>
    <property type="match status" value="1"/>
</dbReference>
<organism evidence="13 14">
    <name type="scientific">Streptococcus himalayensis</name>
    <dbReference type="NCBI Taxonomy" id="1888195"/>
    <lineage>
        <taxon>Bacteria</taxon>
        <taxon>Bacillati</taxon>
        <taxon>Bacillota</taxon>
        <taxon>Bacilli</taxon>
        <taxon>Lactobacillales</taxon>
        <taxon>Streptococcaceae</taxon>
        <taxon>Streptococcus</taxon>
    </lineage>
</organism>
<keyword evidence="6" id="KW-0680">Restriction system</keyword>
<evidence type="ECO:0000256" key="5">
    <source>
        <dbReference type="ARBA" id="ARBA00022741"/>
    </source>
</evidence>
<keyword evidence="14" id="KW-1185">Reference proteome</keyword>
<reference evidence="13" key="2">
    <citation type="submission" date="2020-09" db="EMBL/GenBank/DDBJ databases">
        <authorList>
            <person name="Sun Q."/>
            <person name="Zhou Y."/>
        </authorList>
    </citation>
    <scope>NUCLEOTIDE SEQUENCE</scope>
    <source>
        <strain evidence="13">CGMCC 1.15533</strain>
    </source>
</reference>
<dbReference type="InterPro" id="IPR051268">
    <property type="entry name" value="Type-I_R_enzyme_R_subunit"/>
</dbReference>